<dbReference type="Proteomes" id="UP000682877">
    <property type="component" value="Chromosome 7"/>
</dbReference>
<keyword evidence="3" id="KW-1185">Reference proteome</keyword>
<keyword evidence="1" id="KW-0732">Signal</keyword>
<dbReference type="AlphaFoldDB" id="A0A8S2AUZ8"/>
<proteinExistence type="predicted"/>
<sequence>MGSLKLSTVVVTALVVCLSILLISPTEAVEGKLKEECENVPYGFCPFWLFNPRSEEQCKERCQRFKSETAEYYGGFCTPNGPPGGMSFTATCNCCVREKVSPPPEIEAVEGKLEVCENMQIDLCLFWLLPLWWVDFEKNCDEKCQSRNRPGARYYYYAGFCTPKVSPINPMYPDFHGDCNCCIREIKRASS</sequence>
<evidence type="ECO:0000313" key="2">
    <source>
        <dbReference type="EMBL" id="CAE6183351.1"/>
    </source>
</evidence>
<organism evidence="2 3">
    <name type="scientific">Arabidopsis arenosa</name>
    <name type="common">Sand rock-cress</name>
    <name type="synonym">Cardaminopsis arenosa</name>
    <dbReference type="NCBI Taxonomy" id="38785"/>
    <lineage>
        <taxon>Eukaryota</taxon>
        <taxon>Viridiplantae</taxon>
        <taxon>Streptophyta</taxon>
        <taxon>Embryophyta</taxon>
        <taxon>Tracheophyta</taxon>
        <taxon>Spermatophyta</taxon>
        <taxon>Magnoliopsida</taxon>
        <taxon>eudicotyledons</taxon>
        <taxon>Gunneridae</taxon>
        <taxon>Pentapetalae</taxon>
        <taxon>rosids</taxon>
        <taxon>malvids</taxon>
        <taxon>Brassicales</taxon>
        <taxon>Brassicaceae</taxon>
        <taxon>Camelineae</taxon>
        <taxon>Arabidopsis</taxon>
    </lineage>
</organism>
<feature type="chain" id="PRO_5035831337" description="Defensin-like protein" evidence="1">
    <location>
        <begin position="29"/>
        <end position="191"/>
    </location>
</feature>
<dbReference type="EMBL" id="LR999457">
    <property type="protein sequence ID" value="CAE6183351.1"/>
    <property type="molecule type" value="Genomic_DNA"/>
</dbReference>
<reference evidence="2" key="1">
    <citation type="submission" date="2021-01" db="EMBL/GenBank/DDBJ databases">
        <authorList>
            <person name="Bezrukov I."/>
        </authorList>
    </citation>
    <scope>NUCLEOTIDE SEQUENCE</scope>
</reference>
<accession>A0A8S2AUZ8</accession>
<name>A0A8S2AUZ8_ARAAE</name>
<feature type="signal peptide" evidence="1">
    <location>
        <begin position="1"/>
        <end position="28"/>
    </location>
</feature>
<evidence type="ECO:0000313" key="3">
    <source>
        <dbReference type="Proteomes" id="UP000682877"/>
    </source>
</evidence>
<evidence type="ECO:0000256" key="1">
    <source>
        <dbReference type="SAM" id="SignalP"/>
    </source>
</evidence>
<protein>
    <recommendedName>
        <fullName evidence="4">Defensin-like protein</fullName>
    </recommendedName>
</protein>
<evidence type="ECO:0008006" key="4">
    <source>
        <dbReference type="Google" id="ProtNLM"/>
    </source>
</evidence>
<gene>
    <name evidence="2" type="ORF">AARE701A_LOCUS18780</name>
</gene>